<feature type="compositionally biased region" description="Polar residues" evidence="6">
    <location>
        <begin position="1455"/>
        <end position="1467"/>
    </location>
</feature>
<evidence type="ECO:0000256" key="2">
    <source>
        <dbReference type="ARBA" id="ARBA00022512"/>
    </source>
</evidence>
<reference evidence="10" key="4">
    <citation type="submission" date="2022-03" db="EMBL/GenBank/DDBJ databases">
        <title>Complete Genome Sequence of Staphylococcus edaphicus strain CCM 8731.</title>
        <authorList>
            <person name="Rimmer C.O."/>
            <person name="Thomas J.C."/>
        </authorList>
    </citation>
    <scope>NUCLEOTIDE SEQUENCE</scope>
    <source>
        <strain evidence="10">CCM 8731</strain>
    </source>
</reference>
<feature type="compositionally biased region" description="Polar residues" evidence="6">
    <location>
        <begin position="1208"/>
        <end position="1217"/>
    </location>
</feature>
<evidence type="ECO:0000256" key="6">
    <source>
        <dbReference type="SAM" id="MobiDB-lite"/>
    </source>
</evidence>
<dbReference type="EMBL" id="CP093217">
    <property type="protein sequence ID" value="UQW81620.1"/>
    <property type="molecule type" value="Genomic_DNA"/>
</dbReference>
<comment type="subcellular location">
    <subcellularLocation>
        <location evidence="1">Secreted</location>
        <location evidence="1">Cell wall</location>
        <topology evidence="1">Peptidoglycan-anchor</topology>
    </subcellularLocation>
</comment>
<evidence type="ECO:0000259" key="8">
    <source>
        <dbReference type="PROSITE" id="PS50847"/>
    </source>
</evidence>
<evidence type="ECO:0000256" key="3">
    <source>
        <dbReference type="ARBA" id="ARBA00022525"/>
    </source>
</evidence>
<feature type="compositionally biased region" description="Polar residues" evidence="6">
    <location>
        <begin position="1328"/>
        <end position="1337"/>
    </location>
</feature>
<feature type="compositionally biased region" description="Polar residues" evidence="6">
    <location>
        <begin position="175"/>
        <end position="187"/>
    </location>
</feature>
<dbReference type="InterPro" id="IPR019931">
    <property type="entry name" value="LPXTG_anchor"/>
</dbReference>
<feature type="signal peptide" evidence="7">
    <location>
        <begin position="1"/>
        <end position="44"/>
    </location>
</feature>
<evidence type="ECO:0000256" key="5">
    <source>
        <dbReference type="ARBA" id="ARBA00023088"/>
    </source>
</evidence>
<dbReference type="Pfam" id="PF18957">
    <property type="entry name" value="RibLong"/>
    <property type="match status" value="1"/>
</dbReference>
<feature type="region of interest" description="Disordered" evidence="6">
    <location>
        <begin position="1455"/>
        <end position="1475"/>
    </location>
</feature>
<dbReference type="InterPro" id="IPR015919">
    <property type="entry name" value="Cadherin-like_sf"/>
</dbReference>
<feature type="chain" id="PRO_5012203271" evidence="7">
    <location>
        <begin position="45"/>
        <end position="1650"/>
    </location>
</feature>
<dbReference type="Pfam" id="PF04650">
    <property type="entry name" value="YSIRK_signal"/>
    <property type="match status" value="1"/>
</dbReference>
<dbReference type="InterPro" id="IPR044055">
    <property type="entry name" value="RibLong"/>
</dbReference>
<dbReference type="InterPro" id="IPR005877">
    <property type="entry name" value="YSIRK_signal_dom"/>
</dbReference>
<evidence type="ECO:0000313" key="9">
    <source>
        <dbReference type="EMBL" id="PHK50122.1"/>
    </source>
</evidence>
<feature type="region of interest" description="Disordered" evidence="6">
    <location>
        <begin position="44"/>
        <end position="199"/>
    </location>
</feature>
<dbReference type="NCBIfam" id="TIGR01167">
    <property type="entry name" value="LPXTG_anchor"/>
    <property type="match status" value="1"/>
</dbReference>
<feature type="compositionally biased region" description="Basic and acidic residues" evidence="6">
    <location>
        <begin position="148"/>
        <end position="174"/>
    </location>
</feature>
<protein>
    <submittedName>
        <fullName evidence="10">YPDG domain-containing protein</fullName>
    </submittedName>
</protein>
<dbReference type="NCBIfam" id="NF038186">
    <property type="entry name" value="YPDG_rpt"/>
    <property type="match status" value="1"/>
</dbReference>
<keyword evidence="2" id="KW-0134">Cell wall</keyword>
<gene>
    <name evidence="9" type="ORF">BTJ66_05065</name>
    <name evidence="10" type="ORF">MNY58_00400</name>
</gene>
<reference evidence="9" key="3">
    <citation type="submission" date="2017-10" db="EMBL/GenBank/DDBJ databases">
        <authorList>
            <person name="Vrbovska V."/>
            <person name="Kovarovic V."/>
            <person name="Indrakova A."/>
        </authorList>
    </citation>
    <scope>NUCLEOTIDE SEQUENCE</scope>
    <source>
        <strain evidence="9">CCM 8730</strain>
    </source>
</reference>
<dbReference type="PROSITE" id="PS50847">
    <property type="entry name" value="GRAM_POS_ANCHORING"/>
    <property type="match status" value="1"/>
</dbReference>
<feature type="compositionally biased region" description="Polar residues" evidence="6">
    <location>
        <begin position="950"/>
        <end position="959"/>
    </location>
</feature>
<keyword evidence="4 7" id="KW-0732">Signal</keyword>
<name>A0A2C6U8I9_9STAP</name>
<dbReference type="RefSeq" id="WP_099089880.1">
    <property type="nucleotide sequence ID" value="NZ_CP093217.1"/>
</dbReference>
<sequence length="1650" mass="176907">MNGKRLDFLSNKLNKYSIRKFTVGTASILVGATLLFGLSNQAEAQENSTNTTELDQENTEAETNQGKETLDNTEASPSKEVAENAEEPTSNEVPESIEEVAFKETPQGTEEATSKEDSEVTEEPTSKETPQNVKESTSEEASEPTEEVASKETSRSTEEAAPKEVSERIEESTSKETPQNTSQSTETLPKENNVDISHVTDKETTITYYKNAANVSNEKAREVVRDLDTKNMSERELQLALLKDLANKQKESKPLATVYRSATPRDSESINIASNRHVNTLATTSNQIVDVDAIASGKITKGSDFQTTKGIVSGWLDVATDNYSPGINGSKTALNDYKVYLQWMDKDGTVSPVYQAITHDLGGTRSDQGGNGTYAFDIGEGWTDANGKVHKPDFQSVSGQKYKMWLAPGQNSKNGNEYFTYRKQPGNSTGFSGAVVPTGEFILAGHSIQRTAVYVYEKPTNATMTTPESEWKYDDKGPDKNPSYLPDTINKKDRYAVSGKVWWETSTAGTEYPTSAGESFVDQTLEEAKNGFRVVTSVLTPEGKQALSTTNGIDDVNERIKAQQALIKTNPEYIQQTVVAPIVNGEYTARFDDKFDVNYMYQYVMDKDGNVVPGYTGYSSPVFTSPNDYASSVPFVSANKSYAYNVHFALVADPAKYDIDITNFDAIDNVAHPGDTAVSNVSSMYYPGEKTEIVWLDTSGDTPVELSRTAVNNKAEAESAAQFTVPEDIDSRKTYTVQLVVNDNVIAADTFAADNVIKLEIDAIDNQTVVEGNPIADVTVNTNKPGSEIKVEGLPEGVTYHPETGIISGTPIVNDWNDNWDPNNPSASTFEEERDFQVTVTVTDENGATASEDFVIKVQRDTDKDGMPDIVDDDDDGDGVPDDNEINGSTNPKDSTDHLGDKDHYEPTTEGVTKDHGTPTTAEDVTGAVTIPDYPNDKEQPKITVDDESQLPNGNTPGTTEVDVTVTYPDGTTDHIKVPVTVGNEADNQAYEPTTEGVTKDHGTPATAEDVTGAVTIPDYPNDKEQPKITVDDESQLPDGNTPGTTEVDVTVTYPDGTTDHIKVPVTVGNEADNRAYEPTTEGVTKDHGTPATAEDVTGAVTIPDYPSDKEQPKITVDDESQLPDGNTPGTTEVDVTVTYPDGTTDHIKVPVTVGNEADNQAYEPTTEGVTKDHGTPTTAEDVTGAVTIPDYPSDKEQPKITVDDESQLPNGNTPGTTEVDVTVTYPDGTKDHIKVPVTVGNEADNQAYEPTTEGVTKDHGTPTTAEDVTGAVTIPDYPSDKEQPKITVDDESQLPDGNTPGTTEVDVTVTYPDGTTDHIKVPVTVGNETQANTNNPGYDDISVKPGETSKVPQNGDNTMPDGTKYKVDETKIPSGWEISVDQNTGELTVKPSKDAVPGTSVVIPVTVMYPDGSTEEISAMVTVGDVVDIPAPTVNPVDDNDKVVTGSNGTPGNTIVVTFPDGSTSEGKVDKDGNWTVDIPKGVDLDKGDIITAVEKDEKGNISTPTNVVVGENCDNSSDGNNAGDGKDDTSSDGNNAGDGEADNSSDGNNAGDGKDDTSSDSNNAGNGKDDNSSDGNNAVGRADNNASDSSIVGDEEGNNLSDGSHSIEGNQALPETGETESKHATIFGTLFAGLGLLLFRRRNKREEQ</sequence>
<dbReference type="InterPro" id="IPR013783">
    <property type="entry name" value="Ig-like_fold"/>
</dbReference>
<feature type="compositionally biased region" description="Basic and acidic residues" evidence="6">
    <location>
        <begin position="935"/>
        <end position="945"/>
    </location>
</feature>
<feature type="compositionally biased region" description="Polar residues" evidence="6">
    <location>
        <begin position="61"/>
        <end position="76"/>
    </location>
</feature>
<organism evidence="9 11">
    <name type="scientific">Staphylococcus edaphicus</name>
    <dbReference type="NCBI Taxonomy" id="1955013"/>
    <lineage>
        <taxon>Bacteria</taxon>
        <taxon>Bacillati</taxon>
        <taxon>Bacillota</taxon>
        <taxon>Bacilli</taxon>
        <taxon>Bacillales</taxon>
        <taxon>Staphylococcaceae</taxon>
        <taxon>Staphylococcus</taxon>
    </lineage>
</organism>
<accession>A0A2C6U8I9</accession>
<dbReference type="Pfam" id="PF00746">
    <property type="entry name" value="Gram_pos_anchor"/>
    <property type="match status" value="1"/>
</dbReference>
<keyword evidence="5" id="KW-0572">Peptidoglycan-anchor</keyword>
<feature type="compositionally biased region" description="Acidic residues" evidence="6">
    <location>
        <begin position="870"/>
        <end position="885"/>
    </location>
</feature>
<reference evidence="11" key="2">
    <citation type="submission" date="2017-10" db="EMBL/GenBank/DDBJ databases">
        <title>Staphylococcus edaphicus sp. nov., isolated in Antarctica, harbouring mecC gene and genomic islands essential in adaptation to extreme environment.</title>
        <authorList>
            <person name="Pantucek R."/>
            <person name="Sedlacek I."/>
            <person name="Indrakova A."/>
            <person name="Vrbovska V."/>
            <person name="Maslanova I."/>
            <person name="Kovarovic V."/>
            <person name="Svec P."/>
            <person name="Kralova S."/>
            <person name="Kristofova L."/>
            <person name="Keklakova J."/>
            <person name="Petras P."/>
            <person name="Doskar J."/>
        </authorList>
    </citation>
    <scope>NUCLEOTIDE SEQUENCE [LARGE SCALE GENOMIC DNA]</scope>
    <source>
        <strain evidence="11">CCM 5085</strain>
    </source>
</reference>
<dbReference type="Pfam" id="PF08428">
    <property type="entry name" value="Rib"/>
    <property type="match status" value="5"/>
</dbReference>
<feature type="region of interest" description="Disordered" evidence="6">
    <location>
        <begin position="1497"/>
        <end position="1623"/>
    </location>
</feature>
<feature type="compositionally biased region" description="Polar residues" evidence="6">
    <location>
        <begin position="1600"/>
        <end position="1611"/>
    </location>
</feature>
<feature type="compositionally biased region" description="Basic and acidic residues" evidence="6">
    <location>
        <begin position="1193"/>
        <end position="1203"/>
    </location>
</feature>
<evidence type="ECO:0000256" key="1">
    <source>
        <dbReference type="ARBA" id="ARBA00004168"/>
    </source>
</evidence>
<keyword evidence="3" id="KW-0964">Secreted</keyword>
<feature type="region of interest" description="Disordered" evidence="6">
    <location>
        <begin position="859"/>
        <end position="1307"/>
    </location>
</feature>
<dbReference type="InterPro" id="IPR041498">
    <property type="entry name" value="Big_6"/>
</dbReference>
<evidence type="ECO:0000256" key="4">
    <source>
        <dbReference type="ARBA" id="ARBA00022729"/>
    </source>
</evidence>
<feature type="compositionally biased region" description="Basic and acidic residues" evidence="6">
    <location>
        <begin position="894"/>
        <end position="917"/>
    </location>
</feature>
<evidence type="ECO:0000313" key="10">
    <source>
        <dbReference type="EMBL" id="UQW81620.1"/>
    </source>
</evidence>
<dbReference type="OrthoDB" id="2417389at2"/>
<feature type="compositionally biased region" description="Basic and acidic residues" evidence="6">
    <location>
        <begin position="188"/>
        <end position="199"/>
    </location>
</feature>
<feature type="compositionally biased region" description="Basic and acidic residues" evidence="6">
    <location>
        <begin position="1021"/>
        <end position="1031"/>
    </location>
</feature>
<proteinExistence type="predicted"/>
<evidence type="ECO:0000313" key="11">
    <source>
        <dbReference type="Proteomes" id="UP000223828"/>
    </source>
</evidence>
<feature type="compositionally biased region" description="Polar residues" evidence="6">
    <location>
        <begin position="44"/>
        <end position="53"/>
    </location>
</feature>
<keyword evidence="12" id="KW-1185">Reference proteome</keyword>
<feature type="region of interest" description="Disordered" evidence="6">
    <location>
        <begin position="1328"/>
        <end position="1364"/>
    </location>
</feature>
<feature type="compositionally biased region" description="Basic and acidic residues" evidence="6">
    <location>
        <begin position="1279"/>
        <end position="1289"/>
    </location>
</feature>
<dbReference type="Pfam" id="PF17936">
    <property type="entry name" value="Big_6"/>
    <property type="match status" value="1"/>
</dbReference>
<dbReference type="SUPFAM" id="SSF49313">
    <property type="entry name" value="Cadherin-like"/>
    <property type="match status" value="1"/>
</dbReference>
<dbReference type="Pfam" id="PF05345">
    <property type="entry name" value="He_PIG"/>
    <property type="match status" value="1"/>
</dbReference>
<dbReference type="Proteomes" id="UP001056588">
    <property type="component" value="Chromosome"/>
</dbReference>
<feature type="compositionally biased region" description="Basic and acidic residues" evidence="6">
    <location>
        <begin position="1107"/>
        <end position="1117"/>
    </location>
</feature>
<evidence type="ECO:0000256" key="7">
    <source>
        <dbReference type="SAM" id="SignalP"/>
    </source>
</evidence>
<dbReference type="Gene3D" id="2.60.40.10">
    <property type="entry name" value="Immunoglobulins"/>
    <property type="match status" value="2"/>
</dbReference>
<dbReference type="GO" id="GO:0016020">
    <property type="term" value="C:membrane"/>
    <property type="evidence" value="ECO:0007669"/>
    <property type="project" value="InterPro"/>
</dbReference>
<reference evidence="9" key="1">
    <citation type="journal article" date="2017" name="Appl. Environ. Microbiol.">
        <title>Staphylococcus edaphicus sp. nov., isolated in Antarctica, harbours mecC gene and genomic islands with suspected role in adaptation to extreme environment.</title>
        <authorList>
            <person name="Pantucek R."/>
            <person name="Sedlacek I."/>
            <person name="Indrakova A."/>
            <person name="Vrbovska V."/>
            <person name="Maslanova I."/>
            <person name="Kovarovic V."/>
            <person name="Svec P."/>
            <person name="Kralova S."/>
            <person name="Kristofova L."/>
            <person name="Keklakova J."/>
            <person name="Petras P."/>
            <person name="Doskar J."/>
        </authorList>
    </citation>
    <scope>NUCLEOTIDE SEQUENCE</scope>
    <source>
        <strain evidence="9">CCM 8730</strain>
    </source>
</reference>
<dbReference type="Proteomes" id="UP000223828">
    <property type="component" value="Unassembled WGS sequence"/>
</dbReference>
<dbReference type="GO" id="GO:0005509">
    <property type="term" value="F:calcium ion binding"/>
    <property type="evidence" value="ECO:0007669"/>
    <property type="project" value="InterPro"/>
</dbReference>
<evidence type="ECO:0000313" key="12">
    <source>
        <dbReference type="Proteomes" id="UP001056588"/>
    </source>
</evidence>
<dbReference type="EMBL" id="MRZN01000005">
    <property type="protein sequence ID" value="PHK50122.1"/>
    <property type="molecule type" value="Genomic_DNA"/>
</dbReference>
<dbReference type="NCBIfam" id="TIGR01168">
    <property type="entry name" value="YSIRK_signal"/>
    <property type="match status" value="1"/>
</dbReference>
<dbReference type="InterPro" id="IPR059115">
    <property type="entry name" value="Rib"/>
</dbReference>
<feature type="domain" description="Gram-positive cocci surface proteins LPxTG" evidence="8">
    <location>
        <begin position="1615"/>
        <end position="1650"/>
    </location>
</feature>